<dbReference type="Gene3D" id="3.40.190.10">
    <property type="entry name" value="Periplasmic binding protein-like II"/>
    <property type="match status" value="2"/>
</dbReference>
<keyword evidence="4" id="KW-0812">Transmembrane</keyword>
<evidence type="ECO:0000256" key="3">
    <source>
        <dbReference type="ARBA" id="ARBA00022729"/>
    </source>
</evidence>
<organism evidence="6">
    <name type="scientific">candidate division WOR-3 bacterium</name>
    <dbReference type="NCBI Taxonomy" id="2052148"/>
    <lineage>
        <taxon>Bacteria</taxon>
        <taxon>Bacteria division WOR-3</taxon>
    </lineage>
</organism>
<keyword evidence="3" id="KW-0732">Signal</keyword>
<evidence type="ECO:0000256" key="1">
    <source>
        <dbReference type="ARBA" id="ARBA00004418"/>
    </source>
</evidence>
<feature type="transmembrane region" description="Helical" evidence="4">
    <location>
        <begin position="12"/>
        <end position="30"/>
    </location>
</feature>
<dbReference type="InterPro" id="IPR015168">
    <property type="entry name" value="SsuA/THI5"/>
</dbReference>
<reference evidence="6" key="1">
    <citation type="journal article" date="2020" name="mSystems">
        <title>Genome- and Community-Level Interaction Insights into Carbon Utilization and Element Cycling Functions of Hydrothermarchaeota in Hydrothermal Sediment.</title>
        <authorList>
            <person name="Zhou Z."/>
            <person name="Liu Y."/>
            <person name="Xu W."/>
            <person name="Pan J."/>
            <person name="Luo Z.H."/>
            <person name="Li M."/>
        </authorList>
    </citation>
    <scope>NUCLEOTIDE SEQUENCE [LARGE SCALE GENOMIC DNA]</scope>
    <source>
        <strain evidence="6">SpSt-961</strain>
    </source>
</reference>
<evidence type="ECO:0000313" key="6">
    <source>
        <dbReference type="EMBL" id="HGE77592.1"/>
    </source>
</evidence>
<evidence type="ECO:0000259" key="5">
    <source>
        <dbReference type="Pfam" id="PF09084"/>
    </source>
</evidence>
<dbReference type="Pfam" id="PF09084">
    <property type="entry name" value="NMT1"/>
    <property type="match status" value="1"/>
</dbReference>
<dbReference type="SUPFAM" id="SSF53850">
    <property type="entry name" value="Periplasmic binding protein-like II"/>
    <property type="match status" value="1"/>
</dbReference>
<dbReference type="PANTHER" id="PTHR30024:SF47">
    <property type="entry name" value="TAURINE-BINDING PERIPLASMIC PROTEIN"/>
    <property type="match status" value="1"/>
</dbReference>
<comment type="subcellular location">
    <subcellularLocation>
        <location evidence="1">Periplasm</location>
    </subcellularLocation>
</comment>
<evidence type="ECO:0000256" key="4">
    <source>
        <dbReference type="SAM" id="Phobius"/>
    </source>
</evidence>
<name>A0A7V3VTJ1_UNCW3</name>
<comment type="caution">
    <text evidence="6">The sequence shown here is derived from an EMBL/GenBank/DDBJ whole genome shotgun (WGS) entry which is preliminary data.</text>
</comment>
<gene>
    <name evidence="6" type="ORF">ENX68_01155</name>
</gene>
<sequence length="328" mass="37190">MNIRATESILNVLIFIGLVILLFVVGYPQYKEAQPVKIKIGVDKSFGGLPFYVAEVDTTRRYFKLEKVTPEFVNIKDDPLEGLKRGDYDVGIVPWYKLLISPSLNGDTVKAVGSIAFKGIADAIIIPKGTKIKFLKDLNGKRIGYLADESYLFELLAPNFALEKLTKYTKVPLSAGELMTALSSKTVDALFVLEPYRSYLLFSGDTLLDEGLLNRYIMPSMPYFAIVMRKSFVNNNRLASFRIKNVIDGVLGYLRVHPEVGKQVLVRNNEWPEDQNLMSNLRMPDYQRLTEIDIKAIEGFQTYLVRNGIGTCGIKPQEFLFEKTDFKR</sequence>
<dbReference type="PANTHER" id="PTHR30024">
    <property type="entry name" value="ALIPHATIC SULFONATES-BINDING PROTEIN-RELATED"/>
    <property type="match status" value="1"/>
</dbReference>
<evidence type="ECO:0000256" key="2">
    <source>
        <dbReference type="ARBA" id="ARBA00010742"/>
    </source>
</evidence>
<protein>
    <recommendedName>
        <fullName evidence="5">SsuA/THI5-like domain-containing protein</fullName>
    </recommendedName>
</protein>
<comment type="similarity">
    <text evidence="2">Belongs to the bacterial solute-binding protein SsuA/TauA family.</text>
</comment>
<keyword evidence="4" id="KW-1133">Transmembrane helix</keyword>
<dbReference type="EMBL" id="DTOZ01000037">
    <property type="protein sequence ID" value="HGE77592.1"/>
    <property type="molecule type" value="Genomic_DNA"/>
</dbReference>
<feature type="domain" description="SsuA/THI5-like" evidence="5">
    <location>
        <begin position="50"/>
        <end position="192"/>
    </location>
</feature>
<accession>A0A7V3VTJ1</accession>
<dbReference type="GO" id="GO:0042597">
    <property type="term" value="C:periplasmic space"/>
    <property type="evidence" value="ECO:0007669"/>
    <property type="project" value="UniProtKB-SubCell"/>
</dbReference>
<dbReference type="AlphaFoldDB" id="A0A7V3VTJ1"/>
<proteinExistence type="inferred from homology"/>
<keyword evidence="4" id="KW-0472">Membrane</keyword>